<evidence type="ECO:0000256" key="2">
    <source>
        <dbReference type="ARBA" id="ARBA00022801"/>
    </source>
</evidence>
<evidence type="ECO:0000313" key="4">
    <source>
        <dbReference type="EMBL" id="MFC4386283.1"/>
    </source>
</evidence>
<dbReference type="CDD" id="cd00555">
    <property type="entry name" value="Maf"/>
    <property type="match status" value="1"/>
</dbReference>
<comment type="caution">
    <text evidence="3">Lacks conserved residue(s) required for the propagation of feature annotation.</text>
</comment>
<evidence type="ECO:0000256" key="3">
    <source>
        <dbReference type="HAMAP-Rule" id="MF_00528"/>
    </source>
</evidence>
<keyword evidence="5" id="KW-1185">Reference proteome</keyword>
<dbReference type="NCBIfam" id="TIGR00172">
    <property type="entry name" value="maf"/>
    <property type="match status" value="1"/>
</dbReference>
<dbReference type="Proteomes" id="UP001595880">
    <property type="component" value="Unassembled WGS sequence"/>
</dbReference>
<comment type="function">
    <text evidence="3">Nucleoside triphosphate pyrophosphatase that hydrolyzes dTTP and UTP. May have a dual role in cell division arrest and in preventing the incorporation of modified nucleotides into cellular nucleic acids.</text>
</comment>
<sequence length="194" mass="22067">MENKLILASSSPRRQALLRLAQLSYHIRIPDLDESIVTGNNPIEKVSELAKMKNKKISLDNEKEVILAADTVVSYNQTIFEKPSNKTEAKDMIRSLSGHTHHVYTGVYIRNSAHERAFVECTEVSFWELSDEEIDRYVTTKEPYDKAGGYGIQSLGAMFVKEMVGDYYNVVGLPISRVVRELRSFSIFPEFDSI</sequence>
<comment type="catalytic activity">
    <reaction evidence="3">
        <text>dTTP + H2O = dTMP + diphosphate + H(+)</text>
        <dbReference type="Rhea" id="RHEA:28534"/>
        <dbReference type="ChEBI" id="CHEBI:15377"/>
        <dbReference type="ChEBI" id="CHEBI:15378"/>
        <dbReference type="ChEBI" id="CHEBI:33019"/>
        <dbReference type="ChEBI" id="CHEBI:37568"/>
        <dbReference type="ChEBI" id="CHEBI:63528"/>
        <dbReference type="EC" id="3.6.1.9"/>
    </reaction>
</comment>
<name>A0ABV8VSV5_9BACI</name>
<dbReference type="EMBL" id="JBHSDV010000001">
    <property type="protein sequence ID" value="MFC4386283.1"/>
    <property type="molecule type" value="Genomic_DNA"/>
</dbReference>
<dbReference type="InterPro" id="IPR003697">
    <property type="entry name" value="Maf-like"/>
</dbReference>
<evidence type="ECO:0000256" key="1">
    <source>
        <dbReference type="ARBA" id="ARBA00001968"/>
    </source>
</evidence>
<dbReference type="EC" id="3.6.1.9" evidence="3"/>
<dbReference type="PANTHER" id="PTHR43213">
    <property type="entry name" value="BIFUNCTIONAL DTTP/UTP PYROPHOSPHATASE/METHYLTRANSFERASE PROTEIN-RELATED"/>
    <property type="match status" value="1"/>
</dbReference>
<dbReference type="SUPFAM" id="SSF52972">
    <property type="entry name" value="ITPase-like"/>
    <property type="match status" value="1"/>
</dbReference>
<comment type="catalytic activity">
    <reaction evidence="3">
        <text>UTP + H2O = UMP + diphosphate + H(+)</text>
        <dbReference type="Rhea" id="RHEA:29395"/>
        <dbReference type="ChEBI" id="CHEBI:15377"/>
        <dbReference type="ChEBI" id="CHEBI:15378"/>
        <dbReference type="ChEBI" id="CHEBI:33019"/>
        <dbReference type="ChEBI" id="CHEBI:46398"/>
        <dbReference type="ChEBI" id="CHEBI:57865"/>
        <dbReference type="EC" id="3.6.1.9"/>
    </reaction>
</comment>
<comment type="subcellular location">
    <subcellularLocation>
        <location evidence="3">Cytoplasm</location>
    </subcellularLocation>
</comment>
<protein>
    <recommendedName>
        <fullName evidence="3">dTTP/UTP pyrophosphatase</fullName>
        <shortName evidence="3">dTTPase/UTPase</shortName>
        <ecNumber evidence="3">3.6.1.9</ecNumber>
    </recommendedName>
    <alternativeName>
        <fullName evidence="3">Nucleoside triphosphate pyrophosphatase</fullName>
    </alternativeName>
    <alternativeName>
        <fullName evidence="3">Nucleotide pyrophosphatase</fullName>
        <shortName evidence="3">Nucleotide PPase</shortName>
    </alternativeName>
</protein>
<proteinExistence type="inferred from homology"/>
<organism evidence="4 5">
    <name type="scientific">Gracilibacillus marinus</name>
    <dbReference type="NCBI Taxonomy" id="630535"/>
    <lineage>
        <taxon>Bacteria</taxon>
        <taxon>Bacillati</taxon>
        <taxon>Bacillota</taxon>
        <taxon>Bacilli</taxon>
        <taxon>Bacillales</taxon>
        <taxon>Bacillaceae</taxon>
        <taxon>Gracilibacillus</taxon>
    </lineage>
</organism>
<dbReference type="GO" id="GO:0016787">
    <property type="term" value="F:hydrolase activity"/>
    <property type="evidence" value="ECO:0007669"/>
    <property type="project" value="UniProtKB-KW"/>
</dbReference>
<accession>A0ABV8VSV5</accession>
<comment type="cofactor">
    <cofactor evidence="1 3">
        <name>a divalent metal cation</name>
        <dbReference type="ChEBI" id="CHEBI:60240"/>
    </cofactor>
</comment>
<dbReference type="RefSeq" id="WP_390194755.1">
    <property type="nucleotide sequence ID" value="NZ_JBHSDV010000001.1"/>
</dbReference>
<dbReference type="HAMAP" id="MF_00528">
    <property type="entry name" value="Maf"/>
    <property type="match status" value="1"/>
</dbReference>
<dbReference type="InterPro" id="IPR029001">
    <property type="entry name" value="ITPase-like_fam"/>
</dbReference>
<evidence type="ECO:0000313" key="5">
    <source>
        <dbReference type="Proteomes" id="UP001595880"/>
    </source>
</evidence>
<dbReference type="Gene3D" id="3.90.950.10">
    <property type="match status" value="1"/>
</dbReference>
<feature type="site" description="Important for substrate specificity" evidence="3">
    <location>
        <position position="71"/>
    </location>
</feature>
<keyword evidence="3" id="KW-0963">Cytoplasm</keyword>
<reference evidence="5" key="1">
    <citation type="journal article" date="2019" name="Int. J. Syst. Evol. Microbiol.">
        <title>The Global Catalogue of Microorganisms (GCM) 10K type strain sequencing project: providing services to taxonomists for standard genome sequencing and annotation.</title>
        <authorList>
            <consortium name="The Broad Institute Genomics Platform"/>
            <consortium name="The Broad Institute Genome Sequencing Center for Infectious Disease"/>
            <person name="Wu L."/>
            <person name="Ma J."/>
        </authorList>
    </citation>
    <scope>NUCLEOTIDE SEQUENCE [LARGE SCALE GENOMIC DNA]</scope>
    <source>
        <strain evidence="5">KACC 14058</strain>
    </source>
</reference>
<feature type="site" description="Important for substrate specificity" evidence="3">
    <location>
        <position position="153"/>
    </location>
</feature>
<comment type="similarity">
    <text evidence="3">Belongs to the Maf family. YhdE subfamily.</text>
</comment>
<dbReference type="PIRSF" id="PIRSF006305">
    <property type="entry name" value="Maf"/>
    <property type="match status" value="1"/>
</dbReference>
<dbReference type="PANTHER" id="PTHR43213:SF5">
    <property type="entry name" value="BIFUNCTIONAL DTTP_UTP PYROPHOSPHATASE_METHYLTRANSFERASE PROTEIN-RELATED"/>
    <property type="match status" value="1"/>
</dbReference>
<feature type="site" description="Important for substrate specificity" evidence="3">
    <location>
        <position position="13"/>
    </location>
</feature>
<dbReference type="Pfam" id="PF02545">
    <property type="entry name" value="Maf"/>
    <property type="match status" value="1"/>
</dbReference>
<gene>
    <name evidence="4" type="ORF">ACFOZ1_00540</name>
</gene>
<feature type="active site" description="Proton acceptor" evidence="3">
    <location>
        <position position="70"/>
    </location>
</feature>
<comment type="caution">
    <text evidence="4">The sequence shown here is derived from an EMBL/GenBank/DDBJ whole genome shotgun (WGS) entry which is preliminary data.</text>
</comment>
<keyword evidence="2 3" id="KW-0378">Hydrolase</keyword>
<keyword evidence="3" id="KW-0546">Nucleotide metabolism</keyword>